<sequence>MELRKDYGDLVSHDLSMMENKEPKLPYTIEDLMLEEDEHGGCVCLKISFCHKPRFNSAFGNKVKGWCYFQISMAKSRRYMQLIESKSMTQERGKEPVQQHNVEDKRKIILKVKNTNKKEAALRGRRRGIQGNCEMARQDKLSELKLSLCRNVGHGSYRAVKRKIS</sequence>
<reference evidence="1" key="2">
    <citation type="submission" date="2022-03" db="EMBL/GenBank/DDBJ databases">
        <title>Draft title - Genomic analysis of global carrot germplasm unveils the trajectory of domestication and the origin of high carotenoid orange carrot.</title>
        <authorList>
            <person name="Iorizzo M."/>
            <person name="Ellison S."/>
            <person name="Senalik D."/>
            <person name="Macko-Podgorni A."/>
            <person name="Grzebelus D."/>
            <person name="Bostan H."/>
            <person name="Rolling W."/>
            <person name="Curaba J."/>
            <person name="Simon P."/>
        </authorList>
    </citation>
    <scope>NUCLEOTIDE SEQUENCE</scope>
    <source>
        <tissue evidence="1">Leaf</tissue>
    </source>
</reference>
<accession>A0A164ZK84</accession>
<dbReference type="AlphaFoldDB" id="A0A164ZK84"/>
<organism evidence="1 2">
    <name type="scientific">Daucus carota subsp. sativus</name>
    <name type="common">Carrot</name>
    <dbReference type="NCBI Taxonomy" id="79200"/>
    <lineage>
        <taxon>Eukaryota</taxon>
        <taxon>Viridiplantae</taxon>
        <taxon>Streptophyta</taxon>
        <taxon>Embryophyta</taxon>
        <taxon>Tracheophyta</taxon>
        <taxon>Spermatophyta</taxon>
        <taxon>Magnoliopsida</taxon>
        <taxon>eudicotyledons</taxon>
        <taxon>Gunneridae</taxon>
        <taxon>Pentapetalae</taxon>
        <taxon>asterids</taxon>
        <taxon>campanulids</taxon>
        <taxon>Apiales</taxon>
        <taxon>Apiaceae</taxon>
        <taxon>Apioideae</taxon>
        <taxon>Scandiceae</taxon>
        <taxon>Daucinae</taxon>
        <taxon>Daucus</taxon>
        <taxon>Daucus sect. Daucus</taxon>
    </lineage>
</organism>
<proteinExistence type="predicted"/>
<dbReference type="Proteomes" id="UP000077755">
    <property type="component" value="Chromosome 5"/>
</dbReference>
<name>A0A164ZK84_DAUCS</name>
<dbReference type="Gramene" id="KZM96041">
    <property type="protein sequence ID" value="KZM96041"/>
    <property type="gene ID" value="DCAR_019283"/>
</dbReference>
<keyword evidence="2" id="KW-1185">Reference proteome</keyword>
<reference evidence="1" key="1">
    <citation type="journal article" date="2016" name="Nat. Genet.">
        <title>A high-quality carrot genome assembly provides new insights into carotenoid accumulation and asterid genome evolution.</title>
        <authorList>
            <person name="Iorizzo M."/>
            <person name="Ellison S."/>
            <person name="Senalik D."/>
            <person name="Zeng P."/>
            <person name="Satapoomin P."/>
            <person name="Huang J."/>
            <person name="Bowman M."/>
            <person name="Iovene M."/>
            <person name="Sanseverino W."/>
            <person name="Cavagnaro P."/>
            <person name="Yildiz M."/>
            <person name="Macko-Podgorni A."/>
            <person name="Moranska E."/>
            <person name="Grzebelus E."/>
            <person name="Grzebelus D."/>
            <person name="Ashrafi H."/>
            <person name="Zheng Z."/>
            <person name="Cheng S."/>
            <person name="Spooner D."/>
            <person name="Van Deynze A."/>
            <person name="Simon P."/>
        </authorList>
    </citation>
    <scope>NUCLEOTIDE SEQUENCE</scope>
    <source>
        <tissue evidence="1">Leaf</tissue>
    </source>
</reference>
<evidence type="ECO:0000313" key="1">
    <source>
        <dbReference type="EMBL" id="WOH02678.1"/>
    </source>
</evidence>
<dbReference type="EMBL" id="CP093347">
    <property type="protein sequence ID" value="WOH02678.1"/>
    <property type="molecule type" value="Genomic_DNA"/>
</dbReference>
<evidence type="ECO:0000313" key="2">
    <source>
        <dbReference type="Proteomes" id="UP000077755"/>
    </source>
</evidence>
<protein>
    <submittedName>
        <fullName evidence="1">Uncharacterized protein</fullName>
    </submittedName>
</protein>
<gene>
    <name evidence="1" type="ORF">DCAR_0522067</name>
</gene>